<gene>
    <name evidence="2" type="ORF">COX36_01285</name>
</gene>
<evidence type="ECO:0000313" key="2">
    <source>
        <dbReference type="EMBL" id="PIP23808.1"/>
    </source>
</evidence>
<protein>
    <submittedName>
        <fullName evidence="2">Uncharacterized protein</fullName>
    </submittedName>
</protein>
<reference evidence="2 3" key="1">
    <citation type="submission" date="2017-09" db="EMBL/GenBank/DDBJ databases">
        <title>Depth-based differentiation of microbial function through sediment-hosted aquifers and enrichment of novel symbionts in the deep terrestrial subsurface.</title>
        <authorList>
            <person name="Probst A.J."/>
            <person name="Ladd B."/>
            <person name="Jarett J.K."/>
            <person name="Geller-Mcgrath D.E."/>
            <person name="Sieber C.M."/>
            <person name="Emerson J.B."/>
            <person name="Anantharaman K."/>
            <person name="Thomas B.C."/>
            <person name="Malmstrom R."/>
            <person name="Stieglmeier M."/>
            <person name="Klingl A."/>
            <person name="Woyke T."/>
            <person name="Ryan C.M."/>
            <person name="Banfield J.F."/>
        </authorList>
    </citation>
    <scope>NUCLEOTIDE SEQUENCE [LARGE SCALE GENOMIC DNA]</scope>
    <source>
        <strain evidence="2">CG23_combo_of_CG06-09_8_20_14_all_38_19</strain>
    </source>
</reference>
<keyword evidence="1" id="KW-0812">Transmembrane</keyword>
<evidence type="ECO:0000313" key="3">
    <source>
        <dbReference type="Proteomes" id="UP000230273"/>
    </source>
</evidence>
<comment type="caution">
    <text evidence="2">The sequence shown here is derived from an EMBL/GenBank/DDBJ whole genome shotgun (WGS) entry which is preliminary data.</text>
</comment>
<dbReference type="AlphaFoldDB" id="A0A2G9YX21"/>
<dbReference type="EMBL" id="PCRP01000019">
    <property type="protein sequence ID" value="PIP23808.1"/>
    <property type="molecule type" value="Genomic_DNA"/>
</dbReference>
<feature type="transmembrane region" description="Helical" evidence="1">
    <location>
        <begin position="39"/>
        <end position="58"/>
    </location>
</feature>
<evidence type="ECO:0000256" key="1">
    <source>
        <dbReference type="SAM" id="Phobius"/>
    </source>
</evidence>
<keyword evidence="1" id="KW-1133">Transmembrane helix</keyword>
<accession>A0A2G9YX21</accession>
<sequence length="79" mass="9393">MVTIKVIIFVYILIGIFRAILLFLQPPTNRPIAVVKLKLSYILFGIIMWFPLLVLRIINYGIKTTWRWEIKTIKNVFTR</sequence>
<dbReference type="Proteomes" id="UP000230273">
    <property type="component" value="Unassembled WGS sequence"/>
</dbReference>
<proteinExistence type="predicted"/>
<organism evidence="2 3">
    <name type="scientific">Candidatus Nealsonbacteria bacterium CG23_combo_of_CG06-09_8_20_14_all_38_19</name>
    <dbReference type="NCBI Taxonomy" id="1974721"/>
    <lineage>
        <taxon>Bacteria</taxon>
        <taxon>Candidatus Nealsoniibacteriota</taxon>
    </lineage>
</organism>
<name>A0A2G9YX21_9BACT</name>
<feature type="transmembrane region" description="Helical" evidence="1">
    <location>
        <begin position="7"/>
        <end position="27"/>
    </location>
</feature>
<keyword evidence="1" id="KW-0472">Membrane</keyword>